<feature type="region of interest" description="C-terminal hotdog fold" evidence="67">
    <location>
        <begin position="1002"/>
        <end position="1146"/>
    </location>
</feature>
<dbReference type="SMART" id="SM00829">
    <property type="entry name" value="PKS_ER"/>
    <property type="match status" value="1"/>
</dbReference>
<comment type="catalytic activity">
    <reaction evidence="30">
        <text>a (3R)-hydroxyacyl-[ACP] = a (2E)-enoyl-[ACP] + H2O</text>
        <dbReference type="Rhea" id="RHEA:13097"/>
        <dbReference type="Rhea" id="RHEA-COMP:9925"/>
        <dbReference type="Rhea" id="RHEA-COMP:9945"/>
        <dbReference type="ChEBI" id="CHEBI:15377"/>
        <dbReference type="ChEBI" id="CHEBI:78784"/>
        <dbReference type="ChEBI" id="CHEBI:78827"/>
        <dbReference type="EC" id="4.2.1.59"/>
    </reaction>
    <physiologicalReaction direction="left-to-right" evidence="30">
        <dbReference type="Rhea" id="RHEA:13098"/>
    </physiologicalReaction>
</comment>
<evidence type="ECO:0000256" key="43">
    <source>
        <dbReference type="ARBA" id="ARBA00047578"/>
    </source>
</evidence>
<evidence type="ECO:0000256" key="33">
    <source>
        <dbReference type="ARBA" id="ARBA00023401"/>
    </source>
</evidence>
<dbReference type="InterPro" id="IPR009081">
    <property type="entry name" value="PP-bd_ACP"/>
</dbReference>
<comment type="function">
    <text evidence="35">Fatty acid synthetase is a multifunctional enzyme that catalyzes the de novo biosynthesis of long-chain saturated fatty acids starting from acetyl-CoA and malonyl-CoA in the presence of NADPH. This multifunctional protein contains 7 catalytic activities and a site for the binding of the prosthetic group 4'-phosphopantetheine of the acyl carrier protein ([ACP]) domain.</text>
</comment>
<evidence type="ECO:0000259" key="68">
    <source>
        <dbReference type="PROSITE" id="PS50075"/>
    </source>
</evidence>
<comment type="catalytic activity">
    <reaction evidence="47">
        <text>acetyl-[ACP] + malonyl-[ACP] + H(+) = 3-oxobutanoyl-[ACP] + holo-[ACP] + CO2</text>
        <dbReference type="Rhea" id="RHEA:41800"/>
        <dbReference type="Rhea" id="RHEA-COMP:9621"/>
        <dbReference type="Rhea" id="RHEA-COMP:9623"/>
        <dbReference type="Rhea" id="RHEA-COMP:9625"/>
        <dbReference type="Rhea" id="RHEA-COMP:9685"/>
        <dbReference type="ChEBI" id="CHEBI:15378"/>
        <dbReference type="ChEBI" id="CHEBI:16526"/>
        <dbReference type="ChEBI" id="CHEBI:64479"/>
        <dbReference type="ChEBI" id="CHEBI:78446"/>
        <dbReference type="ChEBI" id="CHEBI:78449"/>
        <dbReference type="ChEBI" id="CHEBI:78450"/>
    </reaction>
    <physiologicalReaction direction="left-to-right" evidence="47">
        <dbReference type="Rhea" id="RHEA:41801"/>
    </physiologicalReaction>
</comment>
<evidence type="ECO:0000256" key="53">
    <source>
        <dbReference type="ARBA" id="ARBA00048571"/>
    </source>
</evidence>
<evidence type="ECO:0000256" key="39">
    <source>
        <dbReference type="ARBA" id="ARBA00047400"/>
    </source>
</evidence>
<dbReference type="InterPro" id="IPR018201">
    <property type="entry name" value="Ketoacyl_synth_AS"/>
</dbReference>
<comment type="catalytic activity">
    <reaction evidence="62">
        <text>3-oxohexadecanoyl-[ACP] + NADPH + H(+) = (3R)-hydroxyhexadecanoyl-[ACP] + NADP(+)</text>
        <dbReference type="Rhea" id="RHEA:41904"/>
        <dbReference type="Rhea" id="RHEA-COMP:9649"/>
        <dbReference type="Rhea" id="RHEA-COMP:9650"/>
        <dbReference type="ChEBI" id="CHEBI:15378"/>
        <dbReference type="ChEBI" id="CHEBI:57783"/>
        <dbReference type="ChEBI" id="CHEBI:58349"/>
        <dbReference type="ChEBI" id="CHEBI:78478"/>
        <dbReference type="ChEBI" id="CHEBI:78480"/>
    </reaction>
    <physiologicalReaction direction="left-to-right" evidence="62">
        <dbReference type="Rhea" id="RHEA:41905"/>
    </physiologicalReaction>
</comment>
<evidence type="ECO:0000256" key="14">
    <source>
        <dbReference type="ARBA" id="ARBA00022679"/>
    </source>
</evidence>
<dbReference type="SMART" id="SM00825">
    <property type="entry name" value="PKS_KS"/>
    <property type="match status" value="1"/>
</dbReference>
<feature type="domain" description="Carrier" evidence="68">
    <location>
        <begin position="1998"/>
        <end position="2075"/>
    </location>
</feature>
<evidence type="ECO:0000256" key="66">
    <source>
        <dbReference type="ARBA" id="ARBA00049533"/>
    </source>
</evidence>
<evidence type="ECO:0000256" key="65">
    <source>
        <dbReference type="ARBA" id="ARBA00049521"/>
    </source>
</evidence>
<evidence type="ECO:0000256" key="32">
    <source>
        <dbReference type="ARBA" id="ARBA00023399"/>
    </source>
</evidence>
<comment type="catalytic activity">
    <reaction evidence="66">
        <text>octanoyl-[ACP] + malonyl-[ACP] + H(+) = 3-oxodecanoyl-[ACP] + holo-[ACP] + CO2</text>
        <dbReference type="Rhea" id="RHEA:41852"/>
        <dbReference type="Rhea" id="RHEA-COMP:9623"/>
        <dbReference type="Rhea" id="RHEA-COMP:9636"/>
        <dbReference type="Rhea" id="RHEA-COMP:9637"/>
        <dbReference type="Rhea" id="RHEA-COMP:9685"/>
        <dbReference type="ChEBI" id="CHEBI:15378"/>
        <dbReference type="ChEBI" id="CHEBI:16526"/>
        <dbReference type="ChEBI" id="CHEBI:64479"/>
        <dbReference type="ChEBI" id="CHEBI:78449"/>
        <dbReference type="ChEBI" id="CHEBI:78463"/>
        <dbReference type="ChEBI" id="CHEBI:78464"/>
    </reaction>
    <physiologicalReaction direction="left-to-right" evidence="66">
        <dbReference type="Rhea" id="RHEA:41853"/>
    </physiologicalReaction>
</comment>
<comment type="catalytic activity">
    <reaction evidence="26">
        <text>(3R)-hydroxyoctanoyl-[ACP] = (2E)-octenoyl-[ACP] + H2O</text>
        <dbReference type="Rhea" id="RHEA:41844"/>
        <dbReference type="Rhea" id="RHEA-COMP:9634"/>
        <dbReference type="Rhea" id="RHEA-COMP:9635"/>
        <dbReference type="ChEBI" id="CHEBI:15377"/>
        <dbReference type="ChEBI" id="CHEBI:78461"/>
        <dbReference type="ChEBI" id="CHEBI:78462"/>
    </reaction>
    <physiologicalReaction direction="left-to-right" evidence="26">
        <dbReference type="Rhea" id="RHEA:41845"/>
    </physiologicalReaction>
</comment>
<evidence type="ECO:0000256" key="57">
    <source>
        <dbReference type="ARBA" id="ARBA00048935"/>
    </source>
</evidence>
<dbReference type="InterPro" id="IPR049900">
    <property type="entry name" value="PKS_mFAS_DH"/>
</dbReference>
<dbReference type="GO" id="GO:0016297">
    <property type="term" value="F:fatty acyl-[ACP] hydrolase activity"/>
    <property type="evidence" value="ECO:0007669"/>
    <property type="project" value="UniProtKB-EC"/>
</dbReference>
<accession>A0A9X0D804</accession>
<dbReference type="Gene3D" id="3.40.366.10">
    <property type="entry name" value="Malonyl-Coenzyme A Acyl Carrier Protein, domain 2"/>
    <property type="match status" value="1"/>
</dbReference>
<dbReference type="PROSITE" id="PS52019">
    <property type="entry name" value="PKS_MFAS_DH"/>
    <property type="match status" value="1"/>
</dbReference>
<evidence type="ECO:0000256" key="51">
    <source>
        <dbReference type="ARBA" id="ARBA00048420"/>
    </source>
</evidence>
<dbReference type="InterPro" id="IPR020843">
    <property type="entry name" value="ER"/>
</dbReference>
<dbReference type="InterPro" id="IPR036291">
    <property type="entry name" value="NAD(P)-bd_dom_sf"/>
</dbReference>
<dbReference type="Gene3D" id="3.90.180.10">
    <property type="entry name" value="Medium-chain alcohol dehydrogenases, catalytic domain"/>
    <property type="match status" value="1"/>
</dbReference>
<dbReference type="InterPro" id="IPR042104">
    <property type="entry name" value="PKS_dehydratase_sf"/>
</dbReference>
<dbReference type="InterPro" id="IPR036736">
    <property type="entry name" value="ACP-like_sf"/>
</dbReference>
<evidence type="ECO:0000256" key="38">
    <source>
        <dbReference type="ARBA" id="ARBA00047394"/>
    </source>
</evidence>
<keyword evidence="13" id="KW-0597">Phosphoprotein</keyword>
<dbReference type="Pfam" id="PF16197">
    <property type="entry name" value="KAsynt_C_assoc"/>
    <property type="match status" value="1"/>
</dbReference>
<dbReference type="InterPro" id="IPR057326">
    <property type="entry name" value="KR_dom"/>
</dbReference>
<comment type="catalytic activity">
    <reaction evidence="56">
        <text>hexadecanoyl-[ACP] + H2O = hexadecanoate + holo-[ACP] + H(+)</text>
        <dbReference type="Rhea" id="RHEA:41932"/>
        <dbReference type="Rhea" id="RHEA-COMP:9652"/>
        <dbReference type="Rhea" id="RHEA-COMP:9685"/>
        <dbReference type="ChEBI" id="CHEBI:7896"/>
        <dbReference type="ChEBI" id="CHEBI:15377"/>
        <dbReference type="ChEBI" id="CHEBI:15378"/>
        <dbReference type="ChEBI" id="CHEBI:64479"/>
        <dbReference type="ChEBI" id="CHEBI:78483"/>
        <dbReference type="EC" id="3.1.2.14"/>
    </reaction>
    <physiologicalReaction direction="left-to-right" evidence="56">
        <dbReference type="Rhea" id="RHEA:41933"/>
    </physiologicalReaction>
</comment>
<dbReference type="SMART" id="SM00827">
    <property type="entry name" value="PKS_AT"/>
    <property type="match status" value="1"/>
</dbReference>
<dbReference type="EC" id="2.3.1.85" evidence="4"/>
<evidence type="ECO:0000256" key="13">
    <source>
        <dbReference type="ARBA" id="ARBA00022553"/>
    </source>
</evidence>
<dbReference type="InterPro" id="IPR016035">
    <property type="entry name" value="Acyl_Trfase/lysoPLipase"/>
</dbReference>
<sequence>MVRKNDLKKDNTTTMVQELIDDIVVAGLACRLPESDNAEEFWSHLMNKEDMVTEDDRRWTPGLHGLPRRSGKLKDIKHFDATFFGVHAKQAHRMDPQLRILLEITYEALIDAGVDPQKVRNSKTGVFVGASTSEAGEAFSANTEEIVGYGMTGCCRAMFANRVSFTFDFKGPSFAIDTACSSSLLAMDCAVQAIRSGSCDAAIVGGVSLTLKPNTSVDFLRLNMLSPEGACKSFDVSGNGYCRSEGAVAIYLTKRSVAKRIYAHVVNSKTNSDGYKTQGVTYPSGAVQKELLDQVYAEVNINPSEIAYVEAHGTGTKAGDPEELNAITSVFCKDRSAELGPVLIGSVKSNMGHPEPASGLCGVAKVLLAMQHGIIPPNLHFNSPNPDIPALLDGRIKVVADPLPWKGGLVGINSFGFGGSNVHVILKSPDAPKPQAPVKPTLPIVVPASGRTEESVKKMLQFARENIESKDLLSLLTELSSTPLNTFNHRGYAIIGSENAIEDVVKVQANPRPVWYVFSGMGTQWAGMGEKLMQIPTFRESITKSGEILKQFGVNLVKIIMESDANTYSHTINSFVGLASIQIALVDCLKALGITPDGIVGHSVGELGCAYADGSFTAEEVILAAYWRGRCVQEAKLPPGAMAAVGLTWEEAKKRCPEGVRPACHNAVDTVTISGDADAVNKFVQELKGEEIFAKEVNTSGVAFHSKYMALIAPTLKASLVKFIVPKKRSSRWISTSIPEEKWDTELAKYSSADYHVNNLVSPVLFQEALAKVPDDAVVIEIAPHCLLQAILKRSLNPQTVNIPLMKRKHLNNLEFFLTGLGKLYASGINYDPTLITTTKAAFPVHVSTPSIAPHMAWDHSQEWDAPSSADFQFSNSGGTATSCNFEIDISPSSTDKYLEGHCIDGRVLFPATGYLVLAWKTLAKSVGLLLEHTPVAFEDVTIHRATILPKTGTVTLTVHLMPASNKFDVSEGDSLAVSGKIFMPELPALSGDFKQAPPVEEEVHLTADCIYKELRLRGYDYGPTFQGILGANSSGTKGELKWTGEWISFLDTMLQLSVLRLPGRGLRLPTRLRSLRIDPSIQLEKAKEGSCEVKVDPKMDTVVAGGVELRGLHATVAPRRQDGQVPVLEKFTFVPYVDGPAPKGSMDGASKEGFFNAIQEGPLLKVMLDTVIENKTGTNLKICEVGAAEGKVFSRAVPLVSLHPLVQLNYTATDKTEDLLASIADDTVEVCTWDVAKKPPGGVNKSDLVIASNLIHQTAELSTALENIKSALNPRGFLLLHEVTASLETARAIFGKNGFTASGQEQKYFLTDQQWVKSLEAVGLSVVSLKKVGSVSSLLLCRITNTAEEKPVFIDVDESPEQKGKVLEQFEALKKLDLVMNVFEDGKFGSYRHVLVEDSPSANEETEHAYVNVLTRGDLSSLRWIASHLKYAPGSHGTTELCTVNYTSLNFRDIMLATGKLPPDALPGDLAHQDCILGMEFSGRNQKGERIMGLLPAQALATTVMADQRFTWKVPKDWTLMQGASVPVVYSTAYYALNVRANLRPGESVLIHSGSGGVGQAAISICLKMGCEVFTTVGTKEKREYLIATFPDLKPENIGNSRDLSFEQMVMHGTNGRGVQVVLNSLAEEKLQASLRCLARHGRFLEIGKYDLSNNTPLGMALFLKNVSFHGILLDAIFEEDNPEWIQVSELFTDGIKSGAVRPLKTTVFDRDEIEPAFRFMAQGKHIGKVVIQVRPEDETKSVVKLVAHARSMCDPRKSYVVTGGLGGFGLELAHWLVERGARNLVLTSRRGIRTGYQARRVKVWREMGVKVLSLTDDVGTKEGATCVVKKACELGPLGGIFHLAVVLKDGLFENQTIEAFQAVSKPKYHGTMYLDQLTRAKDVVKDLHWFVVFSSVSSGRGNAGQANYGFANSAMERICEERVKSGLPGVAIQWGAIGDVGLIQDTMGGSNETVIGGTLPQRMSSCLAVLDRFLSQAHPVMSSYVLASKITSKGDKGSGSDLVGAVAHILGVKDVSTINPDTTLADLGLDSLMGVEVRQTLERDFDIQMSMKDVRLLTVNKMQELTSGGSTKDADKAADKSKEVEIYIPEIGKHPLVHLNDVKNDQKPLFVIHNINGTVEPLRTLASNLTCPVFGLQYTVTSPKDSMQSLAASYVKCIRDVVPQGPYRLAGYSFGAGVAIEMALQLEKTNEVESLILLDGSHTYVEARTVWHRNRLTVEQGSWEPKAVAEGLSTLAPQYAPVDKVKLLEALQAETSTDKQIQVTAGAIAEANPMLNKETIAAFITCFMALLRMGEEYKAAARLRGNIHLIRAKTVDEMGKSLGDDFSLREVCDGHVTLSWVDGDHESFLQNESAVEMANLITRTWSN</sequence>
<evidence type="ECO:0000256" key="23">
    <source>
        <dbReference type="ARBA" id="ARBA00023160"/>
    </source>
</evidence>
<organism evidence="71 72">
    <name type="scientific">Desmophyllum pertusum</name>
    <dbReference type="NCBI Taxonomy" id="174260"/>
    <lineage>
        <taxon>Eukaryota</taxon>
        <taxon>Metazoa</taxon>
        <taxon>Cnidaria</taxon>
        <taxon>Anthozoa</taxon>
        <taxon>Hexacorallia</taxon>
        <taxon>Scleractinia</taxon>
        <taxon>Caryophylliina</taxon>
        <taxon>Caryophylliidae</taxon>
        <taxon>Desmophyllum</taxon>
    </lineage>
</organism>
<comment type="catalytic activity">
    <reaction evidence="65">
        <text>(2E)-decenoyl-[ACP] + NADPH + H(+) = decanoyl-[ACP] + NADP(+)</text>
        <dbReference type="Rhea" id="RHEA:41864"/>
        <dbReference type="Rhea" id="RHEA-COMP:9639"/>
        <dbReference type="Rhea" id="RHEA-COMP:9640"/>
        <dbReference type="ChEBI" id="CHEBI:15378"/>
        <dbReference type="ChEBI" id="CHEBI:57783"/>
        <dbReference type="ChEBI" id="CHEBI:58349"/>
        <dbReference type="ChEBI" id="CHEBI:78467"/>
        <dbReference type="ChEBI" id="CHEBI:78468"/>
    </reaction>
    <physiologicalReaction direction="left-to-right" evidence="65">
        <dbReference type="Rhea" id="RHEA:41865"/>
    </physiologicalReaction>
</comment>
<dbReference type="InterPro" id="IPR013968">
    <property type="entry name" value="PKS_KR"/>
</dbReference>
<dbReference type="GO" id="GO:0004314">
    <property type="term" value="F:[acyl-carrier-protein] S-malonyltransferase activity"/>
    <property type="evidence" value="ECO:0007669"/>
    <property type="project" value="UniProtKB-EC"/>
</dbReference>
<evidence type="ECO:0000256" key="12">
    <source>
        <dbReference type="ARBA" id="ARBA00022516"/>
    </source>
</evidence>
<dbReference type="Gene3D" id="3.30.70.3290">
    <property type="match status" value="1"/>
</dbReference>
<keyword evidence="19" id="KW-0663">Pyridoxal phosphate</keyword>
<comment type="caution">
    <text evidence="71">The sequence shown here is derived from an EMBL/GenBank/DDBJ whole genome shotgun (WGS) entry which is preliminary data.</text>
</comment>
<dbReference type="PANTHER" id="PTHR43775:SF7">
    <property type="entry name" value="FATTY ACID SYNTHASE"/>
    <property type="match status" value="1"/>
</dbReference>
<evidence type="ECO:0000256" key="47">
    <source>
        <dbReference type="ARBA" id="ARBA00047961"/>
    </source>
</evidence>
<dbReference type="SUPFAM" id="SSF51735">
    <property type="entry name" value="NAD(P)-binding Rossmann-fold domains"/>
    <property type="match status" value="2"/>
</dbReference>
<comment type="catalytic activity">
    <reaction evidence="64">
        <text>butanoyl-[ACP] + malonyl-[ACP] + H(+) = 3-oxohexanoyl-[ACP] + holo-[ACP] + CO2</text>
        <dbReference type="Rhea" id="RHEA:41820"/>
        <dbReference type="Rhea" id="RHEA-COMP:9623"/>
        <dbReference type="Rhea" id="RHEA-COMP:9628"/>
        <dbReference type="Rhea" id="RHEA-COMP:9629"/>
        <dbReference type="Rhea" id="RHEA-COMP:9685"/>
        <dbReference type="ChEBI" id="CHEBI:15378"/>
        <dbReference type="ChEBI" id="CHEBI:16526"/>
        <dbReference type="ChEBI" id="CHEBI:64479"/>
        <dbReference type="ChEBI" id="CHEBI:78449"/>
        <dbReference type="ChEBI" id="CHEBI:78454"/>
        <dbReference type="ChEBI" id="CHEBI:78456"/>
    </reaction>
    <physiologicalReaction direction="left-to-right" evidence="64">
        <dbReference type="Rhea" id="RHEA:41821"/>
    </physiologicalReaction>
</comment>
<feature type="active site" description="Proton acceptor; for dehydratase activity" evidence="67">
    <location>
        <position position="902"/>
    </location>
</feature>
<comment type="catalytic activity">
    <reaction evidence="63">
        <text>3-oxooctanoyl-[ACP] + NADPH + H(+) = (3R)-hydroxyoctanoyl-[ACP] + NADP(+)</text>
        <dbReference type="Rhea" id="RHEA:41840"/>
        <dbReference type="Rhea" id="RHEA-COMP:9633"/>
        <dbReference type="Rhea" id="RHEA-COMP:9634"/>
        <dbReference type="ChEBI" id="CHEBI:15378"/>
        <dbReference type="ChEBI" id="CHEBI:57783"/>
        <dbReference type="ChEBI" id="CHEBI:58349"/>
        <dbReference type="ChEBI" id="CHEBI:78460"/>
        <dbReference type="ChEBI" id="CHEBI:78461"/>
    </reaction>
    <physiologicalReaction direction="left-to-right" evidence="63">
        <dbReference type="Rhea" id="RHEA:41841"/>
    </physiologicalReaction>
</comment>
<dbReference type="Pfam" id="PF00975">
    <property type="entry name" value="Thioesterase"/>
    <property type="match status" value="1"/>
</dbReference>
<dbReference type="InterPro" id="IPR050091">
    <property type="entry name" value="PKS_NRPS_Biosynth_Enz"/>
</dbReference>
<dbReference type="EC" id="4.2.1.59" evidence="6"/>
<dbReference type="Gene3D" id="3.40.50.150">
    <property type="entry name" value="Vaccinia Virus protein VP39"/>
    <property type="match status" value="1"/>
</dbReference>
<comment type="catalytic activity">
    <reaction evidence="29">
        <text>(3R)-hydroxydecanoyl-[ACP] = (2E)-decenoyl-[ACP] + H2O</text>
        <dbReference type="Rhea" id="RHEA:41860"/>
        <dbReference type="Rhea" id="RHEA-COMP:9638"/>
        <dbReference type="Rhea" id="RHEA-COMP:9639"/>
        <dbReference type="ChEBI" id="CHEBI:15377"/>
        <dbReference type="ChEBI" id="CHEBI:78466"/>
        <dbReference type="ChEBI" id="CHEBI:78467"/>
    </reaction>
    <physiologicalReaction direction="left-to-right" evidence="29">
        <dbReference type="Rhea" id="RHEA:41861"/>
    </physiologicalReaction>
</comment>
<comment type="catalytic activity">
    <reaction evidence="41">
        <text>tetradecanoyl-[ACP] + malonyl-[ACP] + H(+) = 3-oxohexadecanoyl-[ACP] + holo-[ACP] + CO2</text>
        <dbReference type="Rhea" id="RHEA:41900"/>
        <dbReference type="Rhea" id="RHEA-COMP:9623"/>
        <dbReference type="Rhea" id="RHEA-COMP:9648"/>
        <dbReference type="Rhea" id="RHEA-COMP:9649"/>
        <dbReference type="Rhea" id="RHEA-COMP:9685"/>
        <dbReference type="ChEBI" id="CHEBI:15378"/>
        <dbReference type="ChEBI" id="CHEBI:16526"/>
        <dbReference type="ChEBI" id="CHEBI:64479"/>
        <dbReference type="ChEBI" id="CHEBI:78449"/>
        <dbReference type="ChEBI" id="CHEBI:78477"/>
        <dbReference type="ChEBI" id="CHEBI:78478"/>
    </reaction>
    <physiologicalReaction direction="left-to-right" evidence="41">
        <dbReference type="Rhea" id="RHEA:41901"/>
    </physiologicalReaction>
</comment>
<dbReference type="Pfam" id="PF00550">
    <property type="entry name" value="PP-binding"/>
    <property type="match status" value="1"/>
</dbReference>
<dbReference type="Gene3D" id="3.10.129.110">
    <property type="entry name" value="Polyketide synthase dehydratase"/>
    <property type="match status" value="1"/>
</dbReference>
<comment type="catalytic activity">
    <reaction evidence="51">
        <text>(2E)-octenoyl-[ACP] + NADPH + H(+) = octanoyl-[ACP] + NADP(+)</text>
        <dbReference type="Rhea" id="RHEA:41848"/>
        <dbReference type="Rhea" id="RHEA-COMP:9635"/>
        <dbReference type="Rhea" id="RHEA-COMP:9636"/>
        <dbReference type="ChEBI" id="CHEBI:15378"/>
        <dbReference type="ChEBI" id="CHEBI:57783"/>
        <dbReference type="ChEBI" id="CHEBI:58349"/>
        <dbReference type="ChEBI" id="CHEBI:78462"/>
        <dbReference type="ChEBI" id="CHEBI:78463"/>
    </reaction>
    <physiologicalReaction direction="left-to-right" evidence="51">
        <dbReference type="Rhea" id="RHEA:41849"/>
    </physiologicalReaction>
</comment>
<keyword evidence="15" id="KW-0702">S-nitrosylation</keyword>
<comment type="catalytic activity">
    <reaction evidence="27">
        <text>(3R)-hydroxydodecanoyl-[ACP] = (2E)-dodecenoyl-[ACP] + H2O</text>
        <dbReference type="Rhea" id="RHEA:41876"/>
        <dbReference type="Rhea" id="RHEA-COMP:9642"/>
        <dbReference type="Rhea" id="RHEA-COMP:9643"/>
        <dbReference type="ChEBI" id="CHEBI:15377"/>
        <dbReference type="ChEBI" id="CHEBI:78470"/>
        <dbReference type="ChEBI" id="CHEBI:78472"/>
    </reaction>
    <physiologicalReaction direction="left-to-right" evidence="27">
        <dbReference type="Rhea" id="RHEA:41877"/>
    </physiologicalReaction>
</comment>
<comment type="catalytic activity">
    <reaction evidence="46">
        <text>3-oxobutanoyl-[ACP] + NADPH + H(+) = (3R)-hydroxybutanoyl-[ACP] + NADP(+)</text>
        <dbReference type="Rhea" id="RHEA:41804"/>
        <dbReference type="Rhea" id="RHEA-COMP:9625"/>
        <dbReference type="Rhea" id="RHEA-COMP:9626"/>
        <dbReference type="ChEBI" id="CHEBI:15378"/>
        <dbReference type="ChEBI" id="CHEBI:57783"/>
        <dbReference type="ChEBI" id="CHEBI:58349"/>
        <dbReference type="ChEBI" id="CHEBI:78450"/>
        <dbReference type="ChEBI" id="CHEBI:78451"/>
    </reaction>
    <physiologicalReaction direction="left-to-right" evidence="46">
        <dbReference type="Rhea" id="RHEA:41805"/>
    </physiologicalReaction>
</comment>
<dbReference type="FunFam" id="1.10.1200.10:FF:000013">
    <property type="entry name" value="Fatty acid synthase"/>
    <property type="match status" value="1"/>
</dbReference>
<dbReference type="EC" id="2.3.1.41" evidence="7"/>
<gene>
    <name evidence="71" type="ORF">OS493_026720</name>
</gene>
<comment type="catalytic activity">
    <reaction evidence="58">
        <text>(2E)-octadecenoyl-[ACP] + NADPH + H(+) = octadecanoyl-[ACP] + NADP(+)</text>
        <dbReference type="Rhea" id="RHEA:41928"/>
        <dbReference type="Rhea" id="RHEA-COMP:9655"/>
        <dbReference type="Rhea" id="RHEA-COMP:9656"/>
        <dbReference type="ChEBI" id="CHEBI:15378"/>
        <dbReference type="ChEBI" id="CHEBI:57783"/>
        <dbReference type="ChEBI" id="CHEBI:58349"/>
        <dbReference type="ChEBI" id="CHEBI:78489"/>
        <dbReference type="ChEBI" id="CHEBI:78495"/>
    </reaction>
    <physiologicalReaction direction="left-to-right" evidence="58">
        <dbReference type="Rhea" id="RHEA:41929"/>
    </physiologicalReaction>
</comment>
<proteinExistence type="predicted"/>
<dbReference type="InterPro" id="IPR029063">
    <property type="entry name" value="SAM-dependent_MTases_sf"/>
</dbReference>
<dbReference type="InterPro" id="IPR049552">
    <property type="entry name" value="PKS_DH_N"/>
</dbReference>
<dbReference type="Pfam" id="PF02801">
    <property type="entry name" value="Ketoacyl-synt_C"/>
    <property type="match status" value="1"/>
</dbReference>
<evidence type="ECO:0000256" key="28">
    <source>
        <dbReference type="ARBA" id="ARBA00023373"/>
    </source>
</evidence>
<dbReference type="SUPFAM" id="SSF53901">
    <property type="entry name" value="Thiolase-like"/>
    <property type="match status" value="1"/>
</dbReference>
<dbReference type="InterPro" id="IPR032821">
    <property type="entry name" value="PKS_assoc"/>
</dbReference>
<comment type="catalytic activity">
    <reaction evidence="31">
        <text>(3R)-hydroxytetradecanoyl-[ACP] = (2E)-tetradecenoyl-[ACP] + H2O</text>
        <dbReference type="Rhea" id="RHEA:41892"/>
        <dbReference type="Rhea" id="RHEA-COMP:9646"/>
        <dbReference type="Rhea" id="RHEA-COMP:9647"/>
        <dbReference type="ChEBI" id="CHEBI:15377"/>
        <dbReference type="ChEBI" id="CHEBI:78474"/>
        <dbReference type="ChEBI" id="CHEBI:78475"/>
    </reaction>
    <physiologicalReaction direction="left-to-right" evidence="31">
        <dbReference type="Rhea" id="RHEA:41893"/>
    </physiologicalReaction>
</comment>
<evidence type="ECO:0000256" key="21">
    <source>
        <dbReference type="ARBA" id="ARBA00023027"/>
    </source>
</evidence>
<dbReference type="PANTHER" id="PTHR43775">
    <property type="entry name" value="FATTY ACID SYNTHASE"/>
    <property type="match status" value="1"/>
</dbReference>
<evidence type="ECO:0000256" key="60">
    <source>
        <dbReference type="ARBA" id="ARBA00049171"/>
    </source>
</evidence>
<keyword evidence="21" id="KW-0520">NAD</keyword>
<protein>
    <recommendedName>
        <fullName evidence="10">Fatty acid synthase</fullName>
        <ecNumber evidence="5">1.1.1.100</ecNumber>
        <ecNumber evidence="2">1.3.1.39</ecNumber>
        <ecNumber evidence="8">2.3.1.38</ecNumber>
        <ecNumber evidence="9">2.3.1.39</ecNumber>
        <ecNumber evidence="7">2.3.1.41</ecNumber>
        <ecNumber evidence="4">2.3.1.85</ecNumber>
        <ecNumber evidence="3">3.1.2.14</ecNumber>
        <ecNumber evidence="6">4.2.1.59</ecNumber>
    </recommendedName>
</protein>
<dbReference type="GO" id="GO:0004312">
    <property type="term" value="F:fatty acid synthase activity"/>
    <property type="evidence" value="ECO:0007669"/>
    <property type="project" value="UniProtKB-EC"/>
</dbReference>
<dbReference type="InterPro" id="IPR011032">
    <property type="entry name" value="GroES-like_sf"/>
</dbReference>
<comment type="catalytic activity">
    <reaction evidence="34">
        <text>(3R)-hydroxybutanoyl-[ACP] = (2E)-butenoyl-[ACP] + H2O</text>
        <dbReference type="Rhea" id="RHEA:41808"/>
        <dbReference type="Rhea" id="RHEA-COMP:9626"/>
        <dbReference type="Rhea" id="RHEA-COMP:9627"/>
        <dbReference type="ChEBI" id="CHEBI:15377"/>
        <dbReference type="ChEBI" id="CHEBI:78451"/>
        <dbReference type="ChEBI" id="CHEBI:78453"/>
    </reaction>
    <physiologicalReaction direction="left-to-right" evidence="34">
        <dbReference type="Rhea" id="RHEA:41809"/>
    </physiologicalReaction>
</comment>
<dbReference type="PROSITE" id="PS00012">
    <property type="entry name" value="PHOSPHOPANTETHEINE"/>
    <property type="match status" value="1"/>
</dbReference>
<evidence type="ECO:0000256" key="62">
    <source>
        <dbReference type="ARBA" id="ARBA00049414"/>
    </source>
</evidence>
<evidence type="ECO:0000256" key="56">
    <source>
        <dbReference type="ARBA" id="ARBA00048704"/>
    </source>
</evidence>
<comment type="catalytic activity">
    <reaction evidence="39">
        <text>a (3R)-hydroxyacyl-[ACP] + NADP(+) = a 3-oxoacyl-[ACP] + NADPH + H(+)</text>
        <dbReference type="Rhea" id="RHEA:17397"/>
        <dbReference type="Rhea" id="RHEA-COMP:9916"/>
        <dbReference type="Rhea" id="RHEA-COMP:9945"/>
        <dbReference type="ChEBI" id="CHEBI:15378"/>
        <dbReference type="ChEBI" id="CHEBI:57783"/>
        <dbReference type="ChEBI" id="CHEBI:58349"/>
        <dbReference type="ChEBI" id="CHEBI:78776"/>
        <dbReference type="ChEBI" id="CHEBI:78827"/>
        <dbReference type="EC" id="1.1.1.100"/>
    </reaction>
    <physiologicalReaction direction="right-to-left" evidence="39">
        <dbReference type="Rhea" id="RHEA:17399"/>
    </physiologicalReaction>
</comment>
<dbReference type="EC" id="1.1.1.100" evidence="5"/>
<evidence type="ECO:0000256" key="11">
    <source>
        <dbReference type="ARBA" id="ARBA00022450"/>
    </source>
</evidence>
<comment type="catalytic activity">
    <reaction evidence="45">
        <text>(2E)-hexenoyl-[ACP] + NADPH + H(+) = hexanoyl-[ACP] + NADP(+)</text>
        <dbReference type="Rhea" id="RHEA:41832"/>
        <dbReference type="Rhea" id="RHEA-COMP:9631"/>
        <dbReference type="Rhea" id="RHEA-COMP:9632"/>
        <dbReference type="ChEBI" id="CHEBI:15378"/>
        <dbReference type="ChEBI" id="CHEBI:57783"/>
        <dbReference type="ChEBI" id="CHEBI:58349"/>
        <dbReference type="ChEBI" id="CHEBI:78458"/>
        <dbReference type="ChEBI" id="CHEBI:78459"/>
    </reaction>
    <physiologicalReaction direction="left-to-right" evidence="45">
        <dbReference type="Rhea" id="RHEA:41833"/>
    </physiologicalReaction>
</comment>
<evidence type="ECO:0000256" key="7">
    <source>
        <dbReference type="ARBA" id="ARBA00013191"/>
    </source>
</evidence>
<comment type="catalytic activity">
    <reaction evidence="50">
        <text>tetradecanoyl-[ACP] + H2O = tetradecanoate + holo-[ACP] + H(+)</text>
        <dbReference type="Rhea" id="RHEA:30123"/>
        <dbReference type="Rhea" id="RHEA-COMP:9648"/>
        <dbReference type="Rhea" id="RHEA-COMP:9685"/>
        <dbReference type="ChEBI" id="CHEBI:15377"/>
        <dbReference type="ChEBI" id="CHEBI:15378"/>
        <dbReference type="ChEBI" id="CHEBI:30807"/>
        <dbReference type="ChEBI" id="CHEBI:64479"/>
        <dbReference type="ChEBI" id="CHEBI:78477"/>
        <dbReference type="EC" id="3.1.2.14"/>
    </reaction>
    <physiologicalReaction direction="left-to-right" evidence="50">
        <dbReference type="Rhea" id="RHEA:30124"/>
    </physiologicalReaction>
</comment>
<comment type="pathway">
    <text evidence="1">Lipid metabolism.</text>
</comment>
<evidence type="ECO:0000256" key="5">
    <source>
        <dbReference type="ARBA" id="ARBA00012948"/>
    </source>
</evidence>
<evidence type="ECO:0000256" key="16">
    <source>
        <dbReference type="ARBA" id="ARBA00022801"/>
    </source>
</evidence>
<dbReference type="PROSITE" id="PS50075">
    <property type="entry name" value="CARRIER"/>
    <property type="match status" value="1"/>
</dbReference>
<evidence type="ECO:0000256" key="31">
    <source>
        <dbReference type="ARBA" id="ARBA00023398"/>
    </source>
</evidence>
<dbReference type="SMART" id="SM00822">
    <property type="entry name" value="PKS_KR"/>
    <property type="match status" value="1"/>
</dbReference>
<dbReference type="OrthoDB" id="329835at2759"/>
<evidence type="ECO:0000256" key="63">
    <source>
        <dbReference type="ARBA" id="ARBA00049422"/>
    </source>
</evidence>
<dbReference type="InterPro" id="IPR006162">
    <property type="entry name" value="Ppantetheine_attach_site"/>
</dbReference>
<evidence type="ECO:0000256" key="22">
    <source>
        <dbReference type="ARBA" id="ARBA00023098"/>
    </source>
</evidence>
<evidence type="ECO:0000259" key="69">
    <source>
        <dbReference type="PROSITE" id="PS52004"/>
    </source>
</evidence>
<dbReference type="SUPFAM" id="SSF53335">
    <property type="entry name" value="S-adenosyl-L-methionine-dependent methyltransferases"/>
    <property type="match status" value="1"/>
</dbReference>
<evidence type="ECO:0000256" key="52">
    <source>
        <dbReference type="ARBA" id="ARBA00048506"/>
    </source>
</evidence>
<dbReference type="PROSITE" id="PS00606">
    <property type="entry name" value="KS3_1"/>
    <property type="match status" value="1"/>
</dbReference>
<dbReference type="GO" id="GO:0004313">
    <property type="term" value="F:[acyl-carrier-protein] S-acetyltransferase activity"/>
    <property type="evidence" value="ECO:0007669"/>
    <property type="project" value="UniProtKB-EC"/>
</dbReference>
<comment type="catalytic activity">
    <reaction evidence="44">
        <text>(2E)-hexadecenoyl-[ACP] + NADPH + H(+) = hexadecanoyl-[ACP] + NADP(+)</text>
        <dbReference type="Rhea" id="RHEA:41912"/>
        <dbReference type="Rhea" id="RHEA-COMP:9651"/>
        <dbReference type="Rhea" id="RHEA-COMP:9652"/>
        <dbReference type="ChEBI" id="CHEBI:15378"/>
        <dbReference type="ChEBI" id="CHEBI:57783"/>
        <dbReference type="ChEBI" id="CHEBI:58349"/>
        <dbReference type="ChEBI" id="CHEBI:78481"/>
        <dbReference type="ChEBI" id="CHEBI:78483"/>
    </reaction>
    <physiologicalReaction direction="left-to-right" evidence="44">
        <dbReference type="Rhea" id="RHEA:41913"/>
    </physiologicalReaction>
</comment>
<dbReference type="EC" id="2.3.1.39" evidence="9"/>
<evidence type="ECO:0000256" key="19">
    <source>
        <dbReference type="ARBA" id="ARBA00022898"/>
    </source>
</evidence>
<comment type="catalytic activity">
    <reaction evidence="36">
        <text>acetyl-CoA + n malonyl-CoA + 2n NADPH + 2n H(+) = a long-chain fatty acid + (n+1) CoA + n CO2 + 2n NADP(+).</text>
        <dbReference type="EC" id="2.3.1.85"/>
    </reaction>
</comment>
<reference evidence="71" key="1">
    <citation type="submission" date="2023-01" db="EMBL/GenBank/DDBJ databases">
        <title>Genome assembly of the deep-sea coral Lophelia pertusa.</title>
        <authorList>
            <person name="Herrera S."/>
            <person name="Cordes E."/>
        </authorList>
    </citation>
    <scope>NUCLEOTIDE SEQUENCE</scope>
    <source>
        <strain evidence="71">USNM1676648</strain>
        <tissue evidence="71">Polyp</tissue>
    </source>
</reference>
<comment type="catalytic activity">
    <reaction evidence="32">
        <text>(3R)-hydroxyoctadecanoyl-[ACP] = (2E)-octadecenoyl-[ACP] + H2O</text>
        <dbReference type="Rhea" id="RHEA:41924"/>
        <dbReference type="Rhea" id="RHEA-COMP:9654"/>
        <dbReference type="Rhea" id="RHEA-COMP:9655"/>
        <dbReference type="ChEBI" id="CHEBI:15377"/>
        <dbReference type="ChEBI" id="CHEBI:78488"/>
        <dbReference type="ChEBI" id="CHEBI:78489"/>
    </reaction>
    <physiologicalReaction direction="left-to-right" evidence="32">
        <dbReference type="Rhea" id="RHEA:41925"/>
    </physiologicalReaction>
</comment>
<evidence type="ECO:0000256" key="2">
    <source>
        <dbReference type="ARBA" id="ARBA00012004"/>
    </source>
</evidence>
<keyword evidence="23" id="KW-0275">Fatty acid biosynthesis</keyword>
<comment type="catalytic activity">
    <reaction evidence="61">
        <text>3-oxododecanoyl-[ACP] + NADPH + H(+) = (3R)-hydroxydodecanoyl-[ACP] + NADP(+)</text>
        <dbReference type="Rhea" id="RHEA:41872"/>
        <dbReference type="Rhea" id="RHEA-COMP:9641"/>
        <dbReference type="Rhea" id="RHEA-COMP:9642"/>
        <dbReference type="ChEBI" id="CHEBI:15378"/>
        <dbReference type="ChEBI" id="CHEBI:57783"/>
        <dbReference type="ChEBI" id="CHEBI:58349"/>
        <dbReference type="ChEBI" id="CHEBI:78469"/>
        <dbReference type="ChEBI" id="CHEBI:78470"/>
    </reaction>
    <physiologicalReaction direction="left-to-right" evidence="61">
        <dbReference type="Rhea" id="RHEA:41873"/>
    </physiologicalReaction>
</comment>
<comment type="catalytic activity">
    <reaction evidence="42">
        <text>(2E)-butenoyl-[ACP] + NADPH + H(+) = butanoyl-[ACP] + NADP(+)</text>
        <dbReference type="Rhea" id="RHEA:41812"/>
        <dbReference type="Rhea" id="RHEA-COMP:9627"/>
        <dbReference type="Rhea" id="RHEA-COMP:9628"/>
        <dbReference type="ChEBI" id="CHEBI:15378"/>
        <dbReference type="ChEBI" id="CHEBI:57783"/>
        <dbReference type="ChEBI" id="CHEBI:58349"/>
        <dbReference type="ChEBI" id="CHEBI:78453"/>
        <dbReference type="ChEBI" id="CHEBI:78454"/>
    </reaction>
    <physiologicalReaction direction="left-to-right" evidence="42">
        <dbReference type="Rhea" id="RHEA:41813"/>
    </physiologicalReaction>
</comment>
<keyword evidence="12" id="KW-0444">Lipid biosynthesis</keyword>
<dbReference type="CDD" id="cd00833">
    <property type="entry name" value="PKS"/>
    <property type="match status" value="1"/>
</dbReference>
<dbReference type="EC" id="2.3.1.38" evidence="8"/>
<evidence type="ECO:0000256" key="10">
    <source>
        <dbReference type="ARBA" id="ARBA00018769"/>
    </source>
</evidence>
<comment type="catalytic activity">
    <reaction evidence="37">
        <text>3-oxooctadecanoyl-[ACP] + NADPH + H(+) = (3R)-hydroxyoctadecanoyl-[ACP] + NADP(+)</text>
        <dbReference type="Rhea" id="RHEA:41920"/>
        <dbReference type="Rhea" id="RHEA-COMP:9653"/>
        <dbReference type="Rhea" id="RHEA-COMP:9654"/>
        <dbReference type="ChEBI" id="CHEBI:15378"/>
        <dbReference type="ChEBI" id="CHEBI:57783"/>
        <dbReference type="ChEBI" id="CHEBI:58349"/>
        <dbReference type="ChEBI" id="CHEBI:78487"/>
        <dbReference type="ChEBI" id="CHEBI:78488"/>
    </reaction>
    <physiologicalReaction direction="left-to-right" evidence="37">
        <dbReference type="Rhea" id="RHEA:41921"/>
    </physiologicalReaction>
</comment>
<evidence type="ECO:0000256" key="29">
    <source>
        <dbReference type="ARBA" id="ARBA00023388"/>
    </source>
</evidence>
<keyword evidence="18" id="KW-0521">NADP</keyword>
<evidence type="ECO:0000256" key="6">
    <source>
        <dbReference type="ARBA" id="ARBA00013167"/>
    </source>
</evidence>
<evidence type="ECO:0000256" key="25">
    <source>
        <dbReference type="ARBA" id="ARBA00023268"/>
    </source>
</evidence>
<dbReference type="SMART" id="SM00823">
    <property type="entry name" value="PKS_PP"/>
    <property type="match status" value="1"/>
</dbReference>
<keyword evidence="17" id="KW-0276">Fatty acid metabolism</keyword>
<keyword evidence="22" id="KW-0443">Lipid metabolism</keyword>
<dbReference type="SUPFAM" id="SSF52151">
    <property type="entry name" value="FabD/lysophospholipase-like"/>
    <property type="match status" value="1"/>
</dbReference>
<evidence type="ECO:0000256" key="54">
    <source>
        <dbReference type="ARBA" id="ARBA00048650"/>
    </source>
</evidence>
<evidence type="ECO:0000256" key="40">
    <source>
        <dbReference type="ARBA" id="ARBA00047440"/>
    </source>
</evidence>
<evidence type="ECO:0000256" key="49">
    <source>
        <dbReference type="ARBA" id="ARBA00048281"/>
    </source>
</evidence>
<evidence type="ECO:0000256" key="27">
    <source>
        <dbReference type="ARBA" id="ARBA00023351"/>
    </source>
</evidence>
<comment type="catalytic activity">
    <reaction evidence="59">
        <text>decanoyl-[ACP] + malonyl-[ACP] + H(+) = 3-oxododecanoyl-[ACP] + holo-[ACP] + CO2</text>
        <dbReference type="Rhea" id="RHEA:41868"/>
        <dbReference type="Rhea" id="RHEA-COMP:9623"/>
        <dbReference type="Rhea" id="RHEA-COMP:9640"/>
        <dbReference type="Rhea" id="RHEA-COMP:9641"/>
        <dbReference type="Rhea" id="RHEA-COMP:9685"/>
        <dbReference type="ChEBI" id="CHEBI:15378"/>
        <dbReference type="ChEBI" id="CHEBI:16526"/>
        <dbReference type="ChEBI" id="CHEBI:64479"/>
        <dbReference type="ChEBI" id="CHEBI:78449"/>
        <dbReference type="ChEBI" id="CHEBI:78468"/>
        <dbReference type="ChEBI" id="CHEBI:78469"/>
    </reaction>
    <physiologicalReaction direction="left-to-right" evidence="59">
        <dbReference type="Rhea" id="RHEA:41869"/>
    </physiologicalReaction>
</comment>
<evidence type="ECO:0000256" key="20">
    <source>
        <dbReference type="ARBA" id="ARBA00023002"/>
    </source>
</evidence>
<dbReference type="Gene3D" id="1.10.1200.10">
    <property type="entry name" value="ACP-like"/>
    <property type="match status" value="1"/>
</dbReference>
<evidence type="ECO:0000256" key="61">
    <source>
        <dbReference type="ARBA" id="ARBA00049263"/>
    </source>
</evidence>
<keyword evidence="25" id="KW-0511">Multifunctional enzyme</keyword>
<evidence type="ECO:0000256" key="45">
    <source>
        <dbReference type="ARBA" id="ARBA00047897"/>
    </source>
</evidence>
<evidence type="ECO:0000256" key="18">
    <source>
        <dbReference type="ARBA" id="ARBA00022857"/>
    </source>
</evidence>
<dbReference type="InterPro" id="IPR016039">
    <property type="entry name" value="Thiolase-like"/>
</dbReference>
<comment type="catalytic activity">
    <reaction evidence="57">
        <text>3-oxotetradecanoyl-[ACP] + NADPH + H(+) = (3R)-hydroxytetradecanoyl-[ACP] + NADP(+)</text>
        <dbReference type="Rhea" id="RHEA:41888"/>
        <dbReference type="Rhea" id="RHEA-COMP:9645"/>
        <dbReference type="Rhea" id="RHEA-COMP:9646"/>
        <dbReference type="ChEBI" id="CHEBI:15378"/>
        <dbReference type="ChEBI" id="CHEBI:57783"/>
        <dbReference type="ChEBI" id="CHEBI:58349"/>
        <dbReference type="ChEBI" id="CHEBI:78473"/>
        <dbReference type="ChEBI" id="CHEBI:78474"/>
    </reaction>
    <physiologicalReaction direction="left-to-right" evidence="57">
        <dbReference type="Rhea" id="RHEA:41889"/>
    </physiologicalReaction>
</comment>
<dbReference type="Pfam" id="PF21089">
    <property type="entry name" value="PKS_DH_N"/>
    <property type="match status" value="1"/>
</dbReference>
<evidence type="ECO:0000256" key="67">
    <source>
        <dbReference type="PROSITE-ProRule" id="PRU01363"/>
    </source>
</evidence>
<comment type="catalytic activity">
    <reaction evidence="49">
        <text>(2E)-dodecenoyl-[ACP] + NADPH + H(+) = dodecanoyl-[ACP] + NADP(+)</text>
        <dbReference type="Rhea" id="RHEA:41880"/>
        <dbReference type="Rhea" id="RHEA-COMP:9643"/>
        <dbReference type="Rhea" id="RHEA-COMP:9644"/>
        <dbReference type="ChEBI" id="CHEBI:15378"/>
        <dbReference type="ChEBI" id="CHEBI:57783"/>
        <dbReference type="ChEBI" id="CHEBI:58349"/>
        <dbReference type="ChEBI" id="CHEBI:65264"/>
        <dbReference type="ChEBI" id="CHEBI:78472"/>
    </reaction>
    <physiologicalReaction direction="left-to-right" evidence="49">
        <dbReference type="Rhea" id="RHEA:41881"/>
    </physiologicalReaction>
</comment>
<dbReference type="SMART" id="SM00826">
    <property type="entry name" value="PKS_DH"/>
    <property type="match status" value="1"/>
</dbReference>
<keyword evidence="14" id="KW-0808">Transferase</keyword>
<evidence type="ECO:0000256" key="64">
    <source>
        <dbReference type="ARBA" id="ARBA00049449"/>
    </source>
</evidence>
<dbReference type="GO" id="GO:0019171">
    <property type="term" value="F:(3R)-hydroxyacyl-[acyl-carrier-protein] dehydratase activity"/>
    <property type="evidence" value="ECO:0007669"/>
    <property type="project" value="UniProtKB-EC"/>
</dbReference>
<evidence type="ECO:0000256" key="37">
    <source>
        <dbReference type="ARBA" id="ARBA00047300"/>
    </source>
</evidence>
<dbReference type="SUPFAM" id="SSF47336">
    <property type="entry name" value="ACP-like"/>
    <property type="match status" value="1"/>
</dbReference>
<evidence type="ECO:0000256" key="44">
    <source>
        <dbReference type="ARBA" id="ARBA00047810"/>
    </source>
</evidence>
<dbReference type="GO" id="GO:0006633">
    <property type="term" value="P:fatty acid biosynthetic process"/>
    <property type="evidence" value="ECO:0007669"/>
    <property type="project" value="UniProtKB-KW"/>
</dbReference>
<dbReference type="Pfam" id="PF13602">
    <property type="entry name" value="ADH_zinc_N_2"/>
    <property type="match status" value="1"/>
</dbReference>
<feature type="domain" description="PKS/mFAS DH" evidence="70">
    <location>
        <begin position="869"/>
        <end position="1146"/>
    </location>
</feature>
<evidence type="ECO:0000256" key="3">
    <source>
        <dbReference type="ARBA" id="ARBA00012480"/>
    </source>
</evidence>
<dbReference type="InterPro" id="IPR014031">
    <property type="entry name" value="Ketoacyl_synth_C"/>
</dbReference>
<evidence type="ECO:0000256" key="35">
    <source>
        <dbReference type="ARBA" id="ARBA00023442"/>
    </source>
</evidence>
<comment type="catalytic activity">
    <reaction evidence="33">
        <text>(3R)-hydroxyhexadecanoyl-[ACP] = (2E)-hexadecenoyl-[ACP] + H2O</text>
        <dbReference type="Rhea" id="RHEA:41908"/>
        <dbReference type="Rhea" id="RHEA-COMP:9650"/>
        <dbReference type="Rhea" id="RHEA-COMP:9651"/>
        <dbReference type="ChEBI" id="CHEBI:15377"/>
        <dbReference type="ChEBI" id="CHEBI:78480"/>
        <dbReference type="ChEBI" id="CHEBI:78481"/>
    </reaction>
    <physiologicalReaction direction="left-to-right" evidence="33">
        <dbReference type="Rhea" id="RHEA:41909"/>
    </physiologicalReaction>
</comment>
<evidence type="ECO:0000256" key="58">
    <source>
        <dbReference type="ARBA" id="ARBA00049019"/>
    </source>
</evidence>
<dbReference type="FunFam" id="3.90.180.10:FF:000015">
    <property type="entry name" value="Fatty acid synthase"/>
    <property type="match status" value="1"/>
</dbReference>
<name>A0A9X0D804_9CNID</name>
<feature type="region of interest" description="N-terminal hotdog fold" evidence="67">
    <location>
        <begin position="869"/>
        <end position="989"/>
    </location>
</feature>
<comment type="catalytic activity">
    <reaction evidence="38">
        <text>hexanoyl-[ACP] + malonyl-[ACP] + H(+) = 3-oxooctanoyl-[ACP] + holo-[ACP] + CO2</text>
        <dbReference type="Rhea" id="RHEA:41836"/>
        <dbReference type="Rhea" id="RHEA-COMP:9623"/>
        <dbReference type="Rhea" id="RHEA-COMP:9632"/>
        <dbReference type="Rhea" id="RHEA-COMP:9633"/>
        <dbReference type="Rhea" id="RHEA-COMP:9685"/>
        <dbReference type="ChEBI" id="CHEBI:15378"/>
        <dbReference type="ChEBI" id="CHEBI:16526"/>
        <dbReference type="ChEBI" id="CHEBI:64479"/>
        <dbReference type="ChEBI" id="CHEBI:78449"/>
        <dbReference type="ChEBI" id="CHEBI:78459"/>
        <dbReference type="ChEBI" id="CHEBI:78460"/>
    </reaction>
    <physiologicalReaction direction="left-to-right" evidence="38">
        <dbReference type="Rhea" id="RHEA:41837"/>
    </physiologicalReaction>
</comment>
<evidence type="ECO:0000256" key="15">
    <source>
        <dbReference type="ARBA" id="ARBA00022799"/>
    </source>
</evidence>
<evidence type="ECO:0000256" key="17">
    <source>
        <dbReference type="ARBA" id="ARBA00022832"/>
    </source>
</evidence>
<evidence type="ECO:0000256" key="50">
    <source>
        <dbReference type="ARBA" id="ARBA00048289"/>
    </source>
</evidence>
<dbReference type="InterPro" id="IPR029058">
    <property type="entry name" value="AB_hydrolase_fold"/>
</dbReference>
<keyword evidence="72" id="KW-1185">Reference proteome</keyword>
<comment type="catalytic activity">
    <reaction evidence="54">
        <text>a 2,3-saturated acyl-[ACP] + NADP(+) = a (2E)-enoyl-[ACP] + NADPH + H(+)</text>
        <dbReference type="Rhea" id="RHEA:22564"/>
        <dbReference type="Rhea" id="RHEA-COMP:9925"/>
        <dbReference type="Rhea" id="RHEA-COMP:9926"/>
        <dbReference type="ChEBI" id="CHEBI:15378"/>
        <dbReference type="ChEBI" id="CHEBI:57783"/>
        <dbReference type="ChEBI" id="CHEBI:58349"/>
        <dbReference type="ChEBI" id="CHEBI:78784"/>
        <dbReference type="ChEBI" id="CHEBI:78785"/>
        <dbReference type="EC" id="1.3.1.39"/>
    </reaction>
    <physiologicalReaction direction="right-to-left" evidence="54">
        <dbReference type="Rhea" id="RHEA:22566"/>
    </physiologicalReaction>
</comment>
<evidence type="ECO:0000256" key="34">
    <source>
        <dbReference type="ARBA" id="ARBA00023402"/>
    </source>
</evidence>
<comment type="catalytic activity">
    <reaction evidence="55">
        <text>holo-[ACP] + acetyl-CoA = acetyl-[ACP] + CoA</text>
        <dbReference type="Rhea" id="RHEA:41788"/>
        <dbReference type="Rhea" id="RHEA-COMP:9621"/>
        <dbReference type="Rhea" id="RHEA-COMP:9685"/>
        <dbReference type="ChEBI" id="CHEBI:57287"/>
        <dbReference type="ChEBI" id="CHEBI:57288"/>
        <dbReference type="ChEBI" id="CHEBI:64479"/>
        <dbReference type="ChEBI" id="CHEBI:78446"/>
        <dbReference type="EC" id="2.3.1.38"/>
    </reaction>
    <physiologicalReaction direction="left-to-right" evidence="55">
        <dbReference type="Rhea" id="RHEA:41789"/>
    </physiologicalReaction>
</comment>
<dbReference type="InterPro" id="IPR020841">
    <property type="entry name" value="PKS_Beta-ketoAc_synthase_dom"/>
</dbReference>
<dbReference type="SUPFAM" id="SSF50129">
    <property type="entry name" value="GroES-like"/>
    <property type="match status" value="1"/>
</dbReference>
<dbReference type="FunFam" id="3.40.50.720:FF:000209">
    <property type="entry name" value="Polyketide synthase Pks12"/>
    <property type="match status" value="1"/>
</dbReference>
<dbReference type="EMBL" id="MU825419">
    <property type="protein sequence ID" value="KAJ7390210.1"/>
    <property type="molecule type" value="Genomic_DNA"/>
</dbReference>
<dbReference type="CDD" id="cd05195">
    <property type="entry name" value="enoyl_red"/>
    <property type="match status" value="1"/>
</dbReference>
<keyword evidence="20" id="KW-0560">Oxidoreductase</keyword>
<dbReference type="GO" id="GO:0141148">
    <property type="term" value="F:enoyl-[acyl-carrier-protein] reductase (NADPH) activity"/>
    <property type="evidence" value="ECO:0007669"/>
    <property type="project" value="UniProtKB-EC"/>
</dbReference>
<keyword evidence="11" id="KW-0596">Phosphopantetheine</keyword>
<evidence type="ECO:0000256" key="42">
    <source>
        <dbReference type="ARBA" id="ARBA00047500"/>
    </source>
</evidence>
<evidence type="ECO:0000256" key="55">
    <source>
        <dbReference type="ARBA" id="ARBA00048691"/>
    </source>
</evidence>
<dbReference type="SUPFAM" id="SSF55048">
    <property type="entry name" value="Probable ACP-binding domain of malonyl-CoA ACP transacylase"/>
    <property type="match status" value="1"/>
</dbReference>
<dbReference type="EC" id="3.1.2.14" evidence="3"/>
<comment type="catalytic activity">
    <reaction evidence="53">
        <text>3-oxohexanoyl-[ACP] + NADPH + H(+) = (3R)-hydroxyhexanoyl-[ACP] + NADP(+)</text>
        <dbReference type="Rhea" id="RHEA:41824"/>
        <dbReference type="Rhea" id="RHEA-COMP:9629"/>
        <dbReference type="Rhea" id="RHEA-COMP:9630"/>
        <dbReference type="ChEBI" id="CHEBI:15378"/>
        <dbReference type="ChEBI" id="CHEBI:57783"/>
        <dbReference type="ChEBI" id="CHEBI:58349"/>
        <dbReference type="ChEBI" id="CHEBI:78456"/>
        <dbReference type="ChEBI" id="CHEBI:78457"/>
    </reaction>
    <physiologicalReaction direction="left-to-right" evidence="53">
        <dbReference type="Rhea" id="RHEA:41825"/>
    </physiologicalReaction>
</comment>
<comment type="catalytic activity">
    <reaction evidence="60">
        <text>(2E)-tetradecenoyl-[ACP] + NADPH + H(+) = tetradecanoyl-[ACP] + NADP(+)</text>
        <dbReference type="Rhea" id="RHEA:41896"/>
        <dbReference type="Rhea" id="RHEA-COMP:9647"/>
        <dbReference type="Rhea" id="RHEA-COMP:9648"/>
        <dbReference type="ChEBI" id="CHEBI:15378"/>
        <dbReference type="ChEBI" id="CHEBI:57783"/>
        <dbReference type="ChEBI" id="CHEBI:58349"/>
        <dbReference type="ChEBI" id="CHEBI:78475"/>
        <dbReference type="ChEBI" id="CHEBI:78477"/>
    </reaction>
    <physiologicalReaction direction="left-to-right" evidence="60">
        <dbReference type="Rhea" id="RHEA:41897"/>
    </physiologicalReaction>
</comment>
<comment type="catalytic activity">
    <reaction evidence="43">
        <text>dodecanoyl-[ACP] + malonyl-[ACP] + H(+) = 3-oxotetradecanoyl-[ACP] + holo-[ACP] + CO2</text>
        <dbReference type="Rhea" id="RHEA:41884"/>
        <dbReference type="Rhea" id="RHEA-COMP:9623"/>
        <dbReference type="Rhea" id="RHEA-COMP:9644"/>
        <dbReference type="Rhea" id="RHEA-COMP:9645"/>
        <dbReference type="Rhea" id="RHEA-COMP:9685"/>
        <dbReference type="ChEBI" id="CHEBI:15378"/>
        <dbReference type="ChEBI" id="CHEBI:16526"/>
        <dbReference type="ChEBI" id="CHEBI:64479"/>
        <dbReference type="ChEBI" id="CHEBI:65264"/>
        <dbReference type="ChEBI" id="CHEBI:78449"/>
        <dbReference type="ChEBI" id="CHEBI:78473"/>
    </reaction>
    <physiologicalReaction direction="left-to-right" evidence="43">
        <dbReference type="Rhea" id="RHEA:41885"/>
    </physiologicalReaction>
</comment>
<keyword evidence="24" id="KW-0456">Lyase</keyword>
<evidence type="ECO:0000256" key="8">
    <source>
        <dbReference type="ARBA" id="ARBA00013256"/>
    </source>
</evidence>
<comment type="catalytic activity">
    <reaction evidence="48">
        <text>hexadecanoyl-[ACP] + malonyl-[ACP] + H(+) = 3-oxooctadecanoyl-[ACP] + holo-[ACP] + CO2</text>
        <dbReference type="Rhea" id="RHEA:41916"/>
        <dbReference type="Rhea" id="RHEA-COMP:9623"/>
        <dbReference type="Rhea" id="RHEA-COMP:9652"/>
        <dbReference type="Rhea" id="RHEA-COMP:9653"/>
        <dbReference type="Rhea" id="RHEA-COMP:9685"/>
        <dbReference type="ChEBI" id="CHEBI:15378"/>
        <dbReference type="ChEBI" id="CHEBI:16526"/>
        <dbReference type="ChEBI" id="CHEBI:64479"/>
        <dbReference type="ChEBI" id="CHEBI:78449"/>
        <dbReference type="ChEBI" id="CHEBI:78483"/>
        <dbReference type="ChEBI" id="CHEBI:78487"/>
    </reaction>
    <physiologicalReaction direction="left-to-right" evidence="48">
        <dbReference type="Rhea" id="RHEA:41917"/>
    </physiologicalReaction>
</comment>
<dbReference type="InterPro" id="IPR014030">
    <property type="entry name" value="Ketoacyl_synth_N"/>
</dbReference>
<dbReference type="InterPro" id="IPR020806">
    <property type="entry name" value="PKS_PP-bd"/>
</dbReference>
<dbReference type="Pfam" id="PF00698">
    <property type="entry name" value="Acyl_transf_1"/>
    <property type="match status" value="1"/>
</dbReference>
<dbReference type="InterPro" id="IPR020807">
    <property type="entry name" value="PKS_DH"/>
</dbReference>
<dbReference type="Proteomes" id="UP001163046">
    <property type="component" value="Unassembled WGS sequence"/>
</dbReference>
<evidence type="ECO:0000256" key="41">
    <source>
        <dbReference type="ARBA" id="ARBA00047451"/>
    </source>
</evidence>
<dbReference type="SUPFAM" id="SSF53474">
    <property type="entry name" value="alpha/beta-Hydrolases"/>
    <property type="match status" value="1"/>
</dbReference>
<evidence type="ECO:0000256" key="30">
    <source>
        <dbReference type="ARBA" id="ARBA00023394"/>
    </source>
</evidence>
<dbReference type="GO" id="GO:0004315">
    <property type="term" value="F:3-oxoacyl-[acyl-carrier-protein] synthase activity"/>
    <property type="evidence" value="ECO:0007669"/>
    <property type="project" value="UniProtKB-EC"/>
</dbReference>
<comment type="catalytic activity">
    <reaction evidence="40">
        <text>3-oxodecanoyl-[ACP] + NADPH + H(+) = (3R)-hydroxydecanoyl-[ACP] + NADP(+)</text>
        <dbReference type="Rhea" id="RHEA:41856"/>
        <dbReference type="Rhea" id="RHEA-COMP:9637"/>
        <dbReference type="Rhea" id="RHEA-COMP:9638"/>
        <dbReference type="ChEBI" id="CHEBI:15378"/>
        <dbReference type="ChEBI" id="CHEBI:57783"/>
        <dbReference type="ChEBI" id="CHEBI:58349"/>
        <dbReference type="ChEBI" id="CHEBI:78464"/>
        <dbReference type="ChEBI" id="CHEBI:78466"/>
    </reaction>
    <physiologicalReaction direction="left-to-right" evidence="40">
        <dbReference type="Rhea" id="RHEA:41857"/>
    </physiologicalReaction>
</comment>
<evidence type="ECO:0000256" key="1">
    <source>
        <dbReference type="ARBA" id="ARBA00005189"/>
    </source>
</evidence>
<comment type="catalytic activity">
    <reaction evidence="28">
        <text>(3R)-hydroxyhexanoyl-[ACP] = (2E)-hexenoyl-[ACP] + H2O</text>
        <dbReference type="Rhea" id="RHEA:41828"/>
        <dbReference type="Rhea" id="RHEA-COMP:9630"/>
        <dbReference type="Rhea" id="RHEA-COMP:9631"/>
        <dbReference type="ChEBI" id="CHEBI:15377"/>
        <dbReference type="ChEBI" id="CHEBI:78457"/>
        <dbReference type="ChEBI" id="CHEBI:78458"/>
    </reaction>
    <physiologicalReaction direction="left-to-right" evidence="28">
        <dbReference type="Rhea" id="RHEA:41829"/>
    </physiologicalReaction>
</comment>
<dbReference type="GO" id="GO:0004316">
    <property type="term" value="F:3-oxoacyl-[acyl-carrier-protein] reductase (NADPH) activity"/>
    <property type="evidence" value="ECO:0007669"/>
    <property type="project" value="UniProtKB-EC"/>
</dbReference>
<dbReference type="CDD" id="cd08954">
    <property type="entry name" value="KR_1_FAS_SDR_x"/>
    <property type="match status" value="1"/>
</dbReference>
<dbReference type="InterPro" id="IPR016036">
    <property type="entry name" value="Malonyl_transacylase_ACP-bd"/>
</dbReference>
<evidence type="ECO:0000256" key="46">
    <source>
        <dbReference type="ARBA" id="ARBA00047953"/>
    </source>
</evidence>
<dbReference type="Pfam" id="PF00109">
    <property type="entry name" value="ketoacyl-synt"/>
    <property type="match status" value="1"/>
</dbReference>
<evidence type="ECO:0000256" key="59">
    <source>
        <dbReference type="ARBA" id="ARBA00049109"/>
    </source>
</evidence>
<evidence type="ECO:0000256" key="24">
    <source>
        <dbReference type="ARBA" id="ARBA00023239"/>
    </source>
</evidence>
<dbReference type="Gene3D" id="3.40.50.720">
    <property type="entry name" value="NAD(P)-binding Rossmann-like Domain"/>
    <property type="match status" value="1"/>
</dbReference>
<evidence type="ECO:0000259" key="70">
    <source>
        <dbReference type="PROSITE" id="PS52019"/>
    </source>
</evidence>
<dbReference type="InterPro" id="IPR001227">
    <property type="entry name" value="Ac_transferase_dom_sf"/>
</dbReference>
<dbReference type="EC" id="1.3.1.39" evidence="2"/>
<dbReference type="Gene3D" id="3.40.50.1820">
    <property type="entry name" value="alpha/beta hydrolase"/>
    <property type="match status" value="2"/>
</dbReference>
<dbReference type="GO" id="GO:0031177">
    <property type="term" value="F:phosphopantetheine binding"/>
    <property type="evidence" value="ECO:0007669"/>
    <property type="project" value="InterPro"/>
</dbReference>
<dbReference type="PROSITE" id="PS52004">
    <property type="entry name" value="KS3_2"/>
    <property type="match status" value="1"/>
</dbReference>
<feature type="active site" description="Proton donor; for dehydratase activity" evidence="67">
    <location>
        <position position="1052"/>
    </location>
</feature>
<keyword evidence="16" id="KW-0378">Hydrolase</keyword>
<evidence type="ECO:0000313" key="71">
    <source>
        <dbReference type="EMBL" id="KAJ7390210.1"/>
    </source>
</evidence>
<dbReference type="InterPro" id="IPR014043">
    <property type="entry name" value="Acyl_transferase_dom"/>
</dbReference>
<evidence type="ECO:0000256" key="26">
    <source>
        <dbReference type="ARBA" id="ARBA00023332"/>
    </source>
</evidence>
<dbReference type="InterPro" id="IPR001031">
    <property type="entry name" value="Thioesterase"/>
</dbReference>
<feature type="domain" description="Ketosynthase family 3 (KS3)" evidence="69">
    <location>
        <begin position="20"/>
        <end position="428"/>
    </location>
</feature>
<evidence type="ECO:0000256" key="36">
    <source>
        <dbReference type="ARBA" id="ARBA00044883"/>
    </source>
</evidence>
<comment type="catalytic activity">
    <reaction evidence="52">
        <text>a fatty acyl-[ACP] + malonyl-[ACP] + H(+) = a 3-oxoacyl-[ACP] + holo-[ACP] + CO2</text>
        <dbReference type="Rhea" id="RHEA:22836"/>
        <dbReference type="Rhea" id="RHEA-COMP:9623"/>
        <dbReference type="Rhea" id="RHEA-COMP:9685"/>
        <dbReference type="Rhea" id="RHEA-COMP:9916"/>
        <dbReference type="Rhea" id="RHEA-COMP:14125"/>
        <dbReference type="ChEBI" id="CHEBI:15378"/>
        <dbReference type="ChEBI" id="CHEBI:16526"/>
        <dbReference type="ChEBI" id="CHEBI:64479"/>
        <dbReference type="ChEBI" id="CHEBI:78449"/>
        <dbReference type="ChEBI" id="CHEBI:78776"/>
        <dbReference type="ChEBI" id="CHEBI:138651"/>
        <dbReference type="EC" id="2.3.1.41"/>
    </reaction>
    <physiologicalReaction direction="left-to-right" evidence="52">
        <dbReference type="Rhea" id="RHEA:22837"/>
    </physiologicalReaction>
</comment>
<evidence type="ECO:0000313" key="72">
    <source>
        <dbReference type="Proteomes" id="UP001163046"/>
    </source>
</evidence>
<dbReference type="Pfam" id="PF08659">
    <property type="entry name" value="KR"/>
    <property type="match status" value="1"/>
</dbReference>
<dbReference type="Gene3D" id="3.40.47.10">
    <property type="match status" value="1"/>
</dbReference>
<evidence type="ECO:0000256" key="9">
    <source>
        <dbReference type="ARBA" id="ARBA00013258"/>
    </source>
</evidence>
<evidence type="ECO:0000256" key="4">
    <source>
        <dbReference type="ARBA" id="ARBA00012873"/>
    </source>
</evidence>
<evidence type="ECO:0000256" key="48">
    <source>
        <dbReference type="ARBA" id="ARBA00048051"/>
    </source>
</evidence>